<dbReference type="InterPro" id="IPR029058">
    <property type="entry name" value="AB_hydrolase_fold"/>
</dbReference>
<keyword evidence="1" id="KW-0378">Hydrolase</keyword>
<dbReference type="SUPFAM" id="SSF53474">
    <property type="entry name" value="alpha/beta-Hydrolases"/>
    <property type="match status" value="1"/>
</dbReference>
<dbReference type="GO" id="GO:0005764">
    <property type="term" value="C:lysosome"/>
    <property type="evidence" value="ECO:0007669"/>
    <property type="project" value="TreeGrafter"/>
</dbReference>
<dbReference type="EMBL" id="BDIP01004639">
    <property type="protein sequence ID" value="GIQ89048.1"/>
    <property type="molecule type" value="Genomic_DNA"/>
</dbReference>
<organism evidence="2 3">
    <name type="scientific">Kipferlia bialata</name>
    <dbReference type="NCBI Taxonomy" id="797122"/>
    <lineage>
        <taxon>Eukaryota</taxon>
        <taxon>Metamonada</taxon>
        <taxon>Carpediemonas-like organisms</taxon>
        <taxon>Kipferlia</taxon>
    </lineage>
</organism>
<keyword evidence="3" id="KW-1185">Reference proteome</keyword>
<dbReference type="Pfam" id="PF02089">
    <property type="entry name" value="Palm_thioest"/>
    <property type="match status" value="1"/>
</dbReference>
<accession>A0A9K3D869</accession>
<dbReference type="PANTHER" id="PTHR11247:SF67">
    <property type="entry name" value="PALMITOYL-PROTEIN THIOESTERASE 3"/>
    <property type="match status" value="1"/>
</dbReference>
<evidence type="ECO:0000313" key="3">
    <source>
        <dbReference type="Proteomes" id="UP000265618"/>
    </source>
</evidence>
<dbReference type="PANTHER" id="PTHR11247">
    <property type="entry name" value="PALMITOYL-PROTEIN THIOESTERASE/DOLICHYLDIPHOSPHATASE 1"/>
    <property type="match status" value="1"/>
</dbReference>
<sequence length="166" mass="18656">MLPEPWKAVADTFIGGLAYTDWAQADTAPAGYWKDPLRLDEYLEYSCYLAPLNCEIESARNSTLAEHVTNLELLALFGDQSDGVIMPFQSAFFGFYENGTNVVLPLERSELYLNDYIGLAELDRTGRLLQATSGLPHTHYCHGDDGKAFFMNSVVPLLETKKYDSW</sequence>
<evidence type="ECO:0000313" key="2">
    <source>
        <dbReference type="EMBL" id="GIQ89048.1"/>
    </source>
</evidence>
<protein>
    <submittedName>
        <fullName evidence="2">Palmitoyl-protein thioesterase 1</fullName>
    </submittedName>
</protein>
<comment type="caution">
    <text evidence="2">The sequence shown here is derived from an EMBL/GenBank/DDBJ whole genome shotgun (WGS) entry which is preliminary data.</text>
</comment>
<dbReference type="OrthoDB" id="10263094at2759"/>
<evidence type="ECO:0000256" key="1">
    <source>
        <dbReference type="ARBA" id="ARBA00022801"/>
    </source>
</evidence>
<reference evidence="2 3" key="1">
    <citation type="journal article" date="2018" name="PLoS ONE">
        <title>The draft genome of Kipferlia bialata reveals reductive genome evolution in fornicate parasites.</title>
        <authorList>
            <person name="Tanifuji G."/>
            <person name="Takabayashi S."/>
            <person name="Kume K."/>
            <person name="Takagi M."/>
            <person name="Nakayama T."/>
            <person name="Kamikawa R."/>
            <person name="Inagaki Y."/>
            <person name="Hashimoto T."/>
        </authorList>
    </citation>
    <scope>NUCLEOTIDE SEQUENCE [LARGE SCALE GENOMIC DNA]</scope>
    <source>
        <strain evidence="2">NY0173</strain>
    </source>
</reference>
<dbReference type="GO" id="GO:0016790">
    <property type="term" value="F:thiolester hydrolase activity"/>
    <property type="evidence" value="ECO:0007669"/>
    <property type="project" value="TreeGrafter"/>
</dbReference>
<gene>
    <name evidence="2" type="ORF">KIPB_011429</name>
</gene>
<name>A0A9K3D869_9EUKA</name>
<proteinExistence type="predicted"/>
<dbReference type="Proteomes" id="UP000265618">
    <property type="component" value="Unassembled WGS sequence"/>
</dbReference>
<dbReference type="AlphaFoldDB" id="A0A9K3D869"/>
<dbReference type="Gene3D" id="3.40.50.1820">
    <property type="entry name" value="alpha/beta hydrolase"/>
    <property type="match status" value="1"/>
</dbReference>